<proteinExistence type="predicted"/>
<dbReference type="Pfam" id="PF12796">
    <property type="entry name" value="Ank_2"/>
    <property type="match status" value="1"/>
</dbReference>
<keyword evidence="1" id="KW-0677">Repeat</keyword>
<dbReference type="Gene3D" id="1.25.40.20">
    <property type="entry name" value="Ankyrin repeat-containing domain"/>
    <property type="match status" value="1"/>
</dbReference>
<gene>
    <name evidence="4" type="ORF">B0T26DRAFT_802759</name>
</gene>
<dbReference type="AlphaFoldDB" id="A0AA40AKW5"/>
<feature type="repeat" description="ANK" evidence="3">
    <location>
        <begin position="234"/>
        <end position="266"/>
    </location>
</feature>
<dbReference type="PROSITE" id="PS50088">
    <property type="entry name" value="ANK_REPEAT"/>
    <property type="match status" value="1"/>
</dbReference>
<dbReference type="InterPro" id="IPR002110">
    <property type="entry name" value="Ankyrin_rpt"/>
</dbReference>
<evidence type="ECO:0000256" key="2">
    <source>
        <dbReference type="ARBA" id="ARBA00023043"/>
    </source>
</evidence>
<accession>A0AA40AKW5</accession>
<dbReference type="PROSITE" id="PS50297">
    <property type="entry name" value="ANK_REP_REGION"/>
    <property type="match status" value="1"/>
</dbReference>
<dbReference type="InterPro" id="IPR036770">
    <property type="entry name" value="Ankyrin_rpt-contain_sf"/>
</dbReference>
<dbReference type="SUPFAM" id="SSF48403">
    <property type="entry name" value="Ankyrin repeat"/>
    <property type="match status" value="1"/>
</dbReference>
<name>A0AA40AKW5_9PEZI</name>
<organism evidence="4 5">
    <name type="scientific">Lasiosphaeria miniovina</name>
    <dbReference type="NCBI Taxonomy" id="1954250"/>
    <lineage>
        <taxon>Eukaryota</taxon>
        <taxon>Fungi</taxon>
        <taxon>Dikarya</taxon>
        <taxon>Ascomycota</taxon>
        <taxon>Pezizomycotina</taxon>
        <taxon>Sordariomycetes</taxon>
        <taxon>Sordariomycetidae</taxon>
        <taxon>Sordariales</taxon>
        <taxon>Lasiosphaeriaceae</taxon>
        <taxon>Lasiosphaeria</taxon>
    </lineage>
</organism>
<keyword evidence="2 3" id="KW-0040">ANK repeat</keyword>
<dbReference type="Proteomes" id="UP001172101">
    <property type="component" value="Unassembled WGS sequence"/>
</dbReference>
<keyword evidence="5" id="KW-1185">Reference proteome</keyword>
<sequence length="461" mass="51318">MSLGNAQYGILCLQYLTSEPFKKTDHHQISVHARRGYFALHDYAVQCWYVHLLDWAEPPEPEDPSVAQALGRLGGLFMQSYGLVSKAGEAVEEVMTPTELQAAIHALPEDDKERNSCRNIEARTLAIRQCIEMLRDGRVTSEAEEVLDNLYGSWKTYKCSKPWLLRLQPGFNGPSKLSQHKSRYHDTSDEAIMFPALARKKLMTLHAAAEKGSIGMVTAILDTGVNVDTPASRRGRTALYFAAQNGHIEVCKLLISRGASCNTREGVLDVAVGMGDLELVIVLLAGLKTQEDHRVREGTIITAIQYGYEAILKALLQYGDIEAHPKHLDRAIPSGQRGIIEELVKQKDYEVFLHRSLLMTASRHIDFDSSLIKAILSAGQIQIIGDQEVVEALRSGKESDAEVLLRYRNIQLLDDHLKRCRDIAQEKAFGSIVTIIDGMKGLQPGDPRYEAVNMQATEGQE</sequence>
<reference evidence="4" key="1">
    <citation type="submission" date="2023-06" db="EMBL/GenBank/DDBJ databases">
        <title>Genome-scale phylogeny and comparative genomics of the fungal order Sordariales.</title>
        <authorList>
            <consortium name="Lawrence Berkeley National Laboratory"/>
            <person name="Hensen N."/>
            <person name="Bonometti L."/>
            <person name="Westerberg I."/>
            <person name="Brannstrom I.O."/>
            <person name="Guillou S."/>
            <person name="Cros-Aarteil S."/>
            <person name="Calhoun S."/>
            <person name="Haridas S."/>
            <person name="Kuo A."/>
            <person name="Mondo S."/>
            <person name="Pangilinan J."/>
            <person name="Riley R."/>
            <person name="LaButti K."/>
            <person name="Andreopoulos B."/>
            <person name="Lipzen A."/>
            <person name="Chen C."/>
            <person name="Yanf M."/>
            <person name="Daum C."/>
            <person name="Ng V."/>
            <person name="Clum A."/>
            <person name="Steindorff A."/>
            <person name="Ohm R."/>
            <person name="Martin F."/>
            <person name="Silar P."/>
            <person name="Natvig D."/>
            <person name="Lalanne C."/>
            <person name="Gautier V."/>
            <person name="Ament-velasquez S.L."/>
            <person name="Kruys A."/>
            <person name="Hutchinson M.I."/>
            <person name="Powell A.J."/>
            <person name="Barry K."/>
            <person name="Miller A.N."/>
            <person name="Grigoriev I.V."/>
            <person name="Debuchy R."/>
            <person name="Gladieux P."/>
            <person name="Thoren M.H."/>
            <person name="Johannesson H."/>
        </authorList>
    </citation>
    <scope>NUCLEOTIDE SEQUENCE</scope>
    <source>
        <strain evidence="4">SMH2392-1A</strain>
    </source>
</reference>
<comment type="caution">
    <text evidence="4">The sequence shown here is derived from an EMBL/GenBank/DDBJ whole genome shotgun (WGS) entry which is preliminary data.</text>
</comment>
<dbReference type="PANTHER" id="PTHR24198">
    <property type="entry name" value="ANKYRIN REPEAT AND PROTEIN KINASE DOMAIN-CONTAINING PROTEIN"/>
    <property type="match status" value="1"/>
</dbReference>
<dbReference type="EMBL" id="JAUIRO010000004">
    <property type="protein sequence ID" value="KAK0717699.1"/>
    <property type="molecule type" value="Genomic_DNA"/>
</dbReference>
<dbReference type="PANTHER" id="PTHR24198:SF165">
    <property type="entry name" value="ANKYRIN REPEAT-CONTAINING PROTEIN-RELATED"/>
    <property type="match status" value="1"/>
</dbReference>
<evidence type="ECO:0000313" key="4">
    <source>
        <dbReference type="EMBL" id="KAK0717699.1"/>
    </source>
</evidence>
<dbReference type="RefSeq" id="XP_060296492.1">
    <property type="nucleotide sequence ID" value="XM_060447064.1"/>
</dbReference>
<dbReference type="GeneID" id="85330334"/>
<evidence type="ECO:0000256" key="1">
    <source>
        <dbReference type="ARBA" id="ARBA00022737"/>
    </source>
</evidence>
<protein>
    <submittedName>
        <fullName evidence="4">Ankyrin repeat-containing domain protein</fullName>
    </submittedName>
</protein>
<evidence type="ECO:0000313" key="5">
    <source>
        <dbReference type="Proteomes" id="UP001172101"/>
    </source>
</evidence>
<evidence type="ECO:0000256" key="3">
    <source>
        <dbReference type="PROSITE-ProRule" id="PRU00023"/>
    </source>
</evidence>
<dbReference type="SMART" id="SM00248">
    <property type="entry name" value="ANK"/>
    <property type="match status" value="3"/>
</dbReference>